<feature type="compositionally biased region" description="Acidic residues" evidence="1">
    <location>
        <begin position="190"/>
        <end position="200"/>
    </location>
</feature>
<gene>
    <name evidence="2" type="ORF">GCM10017643_27060</name>
</gene>
<keyword evidence="3" id="KW-1185">Reference proteome</keyword>
<dbReference type="Proteomes" id="UP001143370">
    <property type="component" value="Unassembled WGS sequence"/>
</dbReference>
<dbReference type="RefSeq" id="WP_213371143.1">
    <property type="nucleotide sequence ID" value="NZ_BSFJ01000018.1"/>
</dbReference>
<feature type="region of interest" description="Disordered" evidence="1">
    <location>
        <begin position="167"/>
        <end position="200"/>
    </location>
</feature>
<evidence type="ECO:0000313" key="2">
    <source>
        <dbReference type="EMBL" id="GLK72590.1"/>
    </source>
</evidence>
<evidence type="ECO:0000256" key="1">
    <source>
        <dbReference type="SAM" id="MobiDB-lite"/>
    </source>
</evidence>
<protein>
    <submittedName>
        <fullName evidence="2">Uncharacterized protein</fullName>
    </submittedName>
</protein>
<reference evidence="2" key="2">
    <citation type="submission" date="2023-01" db="EMBL/GenBank/DDBJ databases">
        <authorList>
            <person name="Sun Q."/>
            <person name="Evtushenko L."/>
        </authorList>
    </citation>
    <scope>NUCLEOTIDE SEQUENCE</scope>
    <source>
        <strain evidence="2">VKM B-2484</strain>
    </source>
</reference>
<organism evidence="2 3">
    <name type="scientific">Ancylobacter dichloromethanicus</name>
    <dbReference type="NCBI Taxonomy" id="518825"/>
    <lineage>
        <taxon>Bacteria</taxon>
        <taxon>Pseudomonadati</taxon>
        <taxon>Pseudomonadota</taxon>
        <taxon>Alphaproteobacteria</taxon>
        <taxon>Hyphomicrobiales</taxon>
        <taxon>Xanthobacteraceae</taxon>
        <taxon>Ancylobacter</taxon>
    </lineage>
</organism>
<name>A0A9W6JB41_9HYPH</name>
<accession>A0A9W6JB41</accession>
<sequence>MSDPKHGVAAVVSGVLRDAPAAEISGAGGAQLDLLGNEAAETPLGSLVRERAGPGRPAGAQNRVTRDIRRLLLSQFKHPLVALAEIYSVETLALAARLGCKPHEALGVQVRAAAEVAPYLAAKQAAVDDKGAAVMPTLVMNFGAPAGAPAGGDGGRTLSIEAIAKSAQDQWLSPSEAEGSHDDGSHDEAQGIDDADESDD</sequence>
<feature type="compositionally biased region" description="Basic and acidic residues" evidence="1">
    <location>
        <begin position="178"/>
        <end position="189"/>
    </location>
</feature>
<proteinExistence type="predicted"/>
<dbReference type="AlphaFoldDB" id="A0A9W6JB41"/>
<evidence type="ECO:0000313" key="3">
    <source>
        <dbReference type="Proteomes" id="UP001143370"/>
    </source>
</evidence>
<dbReference type="EMBL" id="BSFJ01000018">
    <property type="protein sequence ID" value="GLK72590.1"/>
    <property type="molecule type" value="Genomic_DNA"/>
</dbReference>
<comment type="caution">
    <text evidence="2">The sequence shown here is derived from an EMBL/GenBank/DDBJ whole genome shotgun (WGS) entry which is preliminary data.</text>
</comment>
<reference evidence="2" key="1">
    <citation type="journal article" date="2014" name="Int. J. Syst. Evol. Microbiol.">
        <title>Complete genome sequence of Corynebacterium casei LMG S-19264T (=DSM 44701T), isolated from a smear-ripened cheese.</title>
        <authorList>
            <consortium name="US DOE Joint Genome Institute (JGI-PGF)"/>
            <person name="Walter F."/>
            <person name="Albersmeier A."/>
            <person name="Kalinowski J."/>
            <person name="Ruckert C."/>
        </authorList>
    </citation>
    <scope>NUCLEOTIDE SEQUENCE</scope>
    <source>
        <strain evidence="2">VKM B-2484</strain>
    </source>
</reference>